<evidence type="ECO:0000313" key="1">
    <source>
        <dbReference type="EMBL" id="SEH10780.1"/>
    </source>
</evidence>
<proteinExistence type="predicted"/>
<dbReference type="EMBL" id="FNWJ01000001">
    <property type="protein sequence ID" value="SEH10780.1"/>
    <property type="molecule type" value="Genomic_DNA"/>
</dbReference>
<dbReference type="AlphaFoldDB" id="A0A1H6FKN9"/>
<sequence>MPPFTATHTPRQLLEIVRAVSLHADADAPTSVTTRAWNEHRAPAGFPDAPQAFSMTKRLGVSWAQLLRAAHAPPDDALRQLRNFQADKGRKGLTLAGVFIALRQAAHRLGQTSVNRTDYVRARDLILAPSARTRHAATAARAIPALTAIDDLLKRHGLSWEQGLERAGLEPPERIVRSGLSLEEAVRAFVEDTGRLPRSRRQIFDWADHRGVALRRIDRFTEEFQRATTTVLAQRELDGLPPVEVADAGLRFESAADGSIGPQKVRHRWTRETLIAGMALAIRELGPGRQLDQRSLKQVAADRRDLPIPSYSVVYRHLQKHPDDTWDQWRREAEALSRASA</sequence>
<dbReference type="STRING" id="29539.SAMN02745716_0550"/>
<name>A0A1H6FKN9_THEAL</name>
<accession>A0A1H6FKN9</accession>
<organism evidence="1 2">
    <name type="scientific">Thermoleophilum album</name>
    <dbReference type="NCBI Taxonomy" id="29539"/>
    <lineage>
        <taxon>Bacteria</taxon>
        <taxon>Bacillati</taxon>
        <taxon>Actinomycetota</taxon>
        <taxon>Thermoleophilia</taxon>
        <taxon>Thermoleophilales</taxon>
        <taxon>Thermoleophilaceae</taxon>
        <taxon>Thermoleophilum</taxon>
    </lineage>
</organism>
<dbReference type="Proteomes" id="UP000222056">
    <property type="component" value="Unassembled WGS sequence"/>
</dbReference>
<evidence type="ECO:0000313" key="2">
    <source>
        <dbReference type="Proteomes" id="UP000222056"/>
    </source>
</evidence>
<gene>
    <name evidence="1" type="ORF">SAMN02745716_0550</name>
</gene>
<dbReference type="RefSeq" id="WP_093116011.1">
    <property type="nucleotide sequence ID" value="NZ_FNWJ01000001.1"/>
</dbReference>
<reference evidence="2" key="1">
    <citation type="submission" date="2016-10" db="EMBL/GenBank/DDBJ databases">
        <authorList>
            <person name="Varghese N."/>
            <person name="Submissions S."/>
        </authorList>
    </citation>
    <scope>NUCLEOTIDE SEQUENCE [LARGE SCALE GENOMIC DNA]</scope>
    <source>
        <strain evidence="2">ATCC 35263</strain>
    </source>
</reference>
<keyword evidence="2" id="KW-1185">Reference proteome</keyword>
<protein>
    <submittedName>
        <fullName evidence="1">Uncharacterized protein</fullName>
    </submittedName>
</protein>